<feature type="region of interest" description="Disordered" evidence="1">
    <location>
        <begin position="61"/>
        <end position="204"/>
    </location>
</feature>
<sequence>MYSGKALAEQALAASERQALQMRAFSRVIGSQLDAASLRNSEVEKNKKGVDSEEVYKAKLEREREKAQRKGGKKLSAAHLKMAQETGLSGAVVARMMGVDDDDDDVDSDSGSSSSSSGSDSESSEERRKRRKKDKKKRKKSKKDKKKRKKEKKGKKYKKEKRKRDRGDEEDERKGEGREGNTGSDEGNEGNGGGKKRKKVEGGN</sequence>
<name>A0A9W7GIV3_9STRA</name>
<dbReference type="EMBL" id="BRYA01000226">
    <property type="protein sequence ID" value="GMI44807.1"/>
    <property type="molecule type" value="Genomic_DNA"/>
</dbReference>
<comment type="caution">
    <text evidence="2">The sequence shown here is derived from an EMBL/GenBank/DDBJ whole genome shotgun (WGS) entry which is preliminary data.</text>
</comment>
<evidence type="ECO:0000313" key="2">
    <source>
        <dbReference type="EMBL" id="GMI44807.1"/>
    </source>
</evidence>
<proteinExistence type="predicted"/>
<organism evidence="2 3">
    <name type="scientific">Triparma columacea</name>
    <dbReference type="NCBI Taxonomy" id="722753"/>
    <lineage>
        <taxon>Eukaryota</taxon>
        <taxon>Sar</taxon>
        <taxon>Stramenopiles</taxon>
        <taxon>Ochrophyta</taxon>
        <taxon>Bolidophyceae</taxon>
        <taxon>Parmales</taxon>
        <taxon>Triparmaceae</taxon>
        <taxon>Triparma</taxon>
    </lineage>
</organism>
<accession>A0A9W7GIV3</accession>
<protein>
    <submittedName>
        <fullName evidence="2">Uncharacterized protein</fullName>
    </submittedName>
</protein>
<evidence type="ECO:0000256" key="1">
    <source>
        <dbReference type="SAM" id="MobiDB-lite"/>
    </source>
</evidence>
<feature type="compositionally biased region" description="Low complexity" evidence="1">
    <location>
        <begin position="109"/>
        <end position="121"/>
    </location>
</feature>
<keyword evidence="3" id="KW-1185">Reference proteome</keyword>
<evidence type="ECO:0000313" key="3">
    <source>
        <dbReference type="Proteomes" id="UP001165065"/>
    </source>
</evidence>
<feature type="compositionally biased region" description="Basic residues" evidence="1">
    <location>
        <begin position="128"/>
        <end position="164"/>
    </location>
</feature>
<feature type="compositionally biased region" description="Basic residues" evidence="1">
    <location>
        <begin position="194"/>
        <end position="204"/>
    </location>
</feature>
<dbReference type="AlphaFoldDB" id="A0A9W7GIV3"/>
<reference evidence="3" key="1">
    <citation type="journal article" date="2023" name="Commun. Biol.">
        <title>Genome analysis of Parmales, the sister group of diatoms, reveals the evolutionary specialization of diatoms from phago-mixotrophs to photoautotrophs.</title>
        <authorList>
            <person name="Ban H."/>
            <person name="Sato S."/>
            <person name="Yoshikawa S."/>
            <person name="Yamada K."/>
            <person name="Nakamura Y."/>
            <person name="Ichinomiya M."/>
            <person name="Sato N."/>
            <person name="Blanc-Mathieu R."/>
            <person name="Endo H."/>
            <person name="Kuwata A."/>
            <person name="Ogata H."/>
        </authorList>
    </citation>
    <scope>NUCLEOTIDE SEQUENCE [LARGE SCALE GENOMIC DNA]</scope>
</reference>
<dbReference type="OrthoDB" id="55182at2759"/>
<gene>
    <name evidence="2" type="ORF">TrCOL_g8939</name>
</gene>
<dbReference type="Proteomes" id="UP001165065">
    <property type="component" value="Unassembled WGS sequence"/>
</dbReference>
<feature type="compositionally biased region" description="Acidic residues" evidence="1">
    <location>
        <begin position="99"/>
        <end position="108"/>
    </location>
</feature>